<comment type="caution">
    <text evidence="3">The sequence shown here is derived from an EMBL/GenBank/DDBJ whole genome shotgun (WGS) entry which is preliminary data.</text>
</comment>
<feature type="domain" description="ARB-07466-like C-terminal" evidence="2">
    <location>
        <begin position="71"/>
        <end position="183"/>
    </location>
</feature>
<dbReference type="AlphaFoldDB" id="A0A927N7X9"/>
<evidence type="ECO:0000313" key="3">
    <source>
        <dbReference type="EMBL" id="MBE1612653.1"/>
    </source>
</evidence>
<sequence>MRRSGTRPGRSLRMVTASVAVAGLVAVIAPSGGQALATPGRASVPRASALFAQPVDPYAPYVGQWLCDPAPKAGVVDVLNLVRAAYRPRWWGIAGTCASTSTSEHKEGRALDIAFDAASPRERAAADDFLRWLLAPDQDGNQHAMARRLGVMYVIWNRQIWRSYRPQDGWQPYTGTPNPHTDHIHLSFSWEGALRQTTWWTQGGAMAAGAGGAVDPAAAAGRVSTDGDR</sequence>
<dbReference type="EMBL" id="JADBEM010000001">
    <property type="protein sequence ID" value="MBE1612653.1"/>
    <property type="molecule type" value="Genomic_DNA"/>
</dbReference>
<accession>A0A927N7X9</accession>
<dbReference type="InterPro" id="IPR058593">
    <property type="entry name" value="ARB_07466-like_C"/>
</dbReference>
<evidence type="ECO:0000313" key="4">
    <source>
        <dbReference type="Proteomes" id="UP000638648"/>
    </source>
</evidence>
<protein>
    <recommendedName>
        <fullName evidence="2">ARB-07466-like C-terminal domain-containing protein</fullName>
    </recommendedName>
</protein>
<keyword evidence="4" id="KW-1185">Reference proteome</keyword>
<reference evidence="3" key="1">
    <citation type="submission" date="2020-10" db="EMBL/GenBank/DDBJ databases">
        <title>Sequencing the genomes of 1000 actinobacteria strains.</title>
        <authorList>
            <person name="Klenk H.-P."/>
        </authorList>
    </citation>
    <scope>NUCLEOTIDE SEQUENCE</scope>
    <source>
        <strain evidence="3">DSM 45354</strain>
    </source>
</reference>
<dbReference type="Pfam" id="PF26571">
    <property type="entry name" value="VldE"/>
    <property type="match status" value="1"/>
</dbReference>
<name>A0A927N7X9_9ACTN</name>
<dbReference type="Proteomes" id="UP000638648">
    <property type="component" value="Unassembled WGS sequence"/>
</dbReference>
<evidence type="ECO:0000256" key="1">
    <source>
        <dbReference type="SAM" id="MobiDB-lite"/>
    </source>
</evidence>
<feature type="compositionally biased region" description="Low complexity" evidence="1">
    <location>
        <begin position="210"/>
        <end position="221"/>
    </location>
</feature>
<gene>
    <name evidence="3" type="ORF">HEB94_009501</name>
</gene>
<evidence type="ECO:0000259" key="2">
    <source>
        <dbReference type="Pfam" id="PF26571"/>
    </source>
</evidence>
<organism evidence="3 4">
    <name type="scientific">Actinopolymorpha pittospori</name>
    <dbReference type="NCBI Taxonomy" id="648752"/>
    <lineage>
        <taxon>Bacteria</taxon>
        <taxon>Bacillati</taxon>
        <taxon>Actinomycetota</taxon>
        <taxon>Actinomycetes</taxon>
        <taxon>Propionibacteriales</taxon>
        <taxon>Actinopolymorphaceae</taxon>
        <taxon>Actinopolymorpha</taxon>
    </lineage>
</organism>
<proteinExistence type="predicted"/>
<feature type="region of interest" description="Disordered" evidence="1">
    <location>
        <begin position="210"/>
        <end position="229"/>
    </location>
</feature>
<dbReference type="RefSeq" id="WP_192755656.1">
    <property type="nucleotide sequence ID" value="NZ_BAABJL010000140.1"/>
</dbReference>